<dbReference type="Proteomes" id="UP000283255">
    <property type="component" value="Unassembled WGS sequence"/>
</dbReference>
<keyword evidence="2" id="KW-1185">Reference proteome</keyword>
<evidence type="ECO:0000313" key="1">
    <source>
        <dbReference type="EMBL" id="RJG48195.1"/>
    </source>
</evidence>
<gene>
    <name evidence="1" type="ORF">D1Z90_09005</name>
</gene>
<accession>A0A418YFP2</accession>
<dbReference type="EMBL" id="QZCH01000009">
    <property type="protein sequence ID" value="RJG48195.1"/>
    <property type="molecule type" value="Genomic_DNA"/>
</dbReference>
<dbReference type="InterPro" id="IPR021334">
    <property type="entry name" value="DUF2947"/>
</dbReference>
<evidence type="ECO:0000313" key="2">
    <source>
        <dbReference type="Proteomes" id="UP000283255"/>
    </source>
</evidence>
<dbReference type="Pfam" id="PF11163">
    <property type="entry name" value="DUF2947"/>
    <property type="match status" value="1"/>
</dbReference>
<sequence length="157" mass="18486">MNYFPLDEHKKAWVFKRHDLPISEPDLATIKPMVTGRAGQLWQTRISKQSDHPDFFKKGDWPFNVNSWHSQGNWETQWDSDNAELPDEILTSIDWPDHTTVYFCCDKRNVIETQWGTFKRCWKNFLFMDDGSLLIAKKQLQALQFLSNGDYRLGSIS</sequence>
<protein>
    <submittedName>
        <fullName evidence="1">DUF2947 family protein</fullName>
    </submittedName>
</protein>
<organism evidence="1 2">
    <name type="scientific">Motilimonas pumila</name>
    <dbReference type="NCBI Taxonomy" id="2303987"/>
    <lineage>
        <taxon>Bacteria</taxon>
        <taxon>Pseudomonadati</taxon>
        <taxon>Pseudomonadota</taxon>
        <taxon>Gammaproteobacteria</taxon>
        <taxon>Alteromonadales</taxon>
        <taxon>Alteromonadales genera incertae sedis</taxon>
        <taxon>Motilimonas</taxon>
    </lineage>
</organism>
<reference evidence="1 2" key="2">
    <citation type="submission" date="2019-01" db="EMBL/GenBank/DDBJ databases">
        <title>Motilimonas pumilus sp. nov., isolated from the gut of sea cucumber (Apostichopus japonicus).</title>
        <authorList>
            <person name="Wang F.-Q."/>
            <person name="Ren L.-H."/>
            <person name="Lin Y.-W."/>
            <person name="Sun G.-H."/>
            <person name="Du Z.-J."/>
            <person name="Zhao J.-X."/>
            <person name="Liu X.-J."/>
            <person name="Liu L.-J."/>
        </authorList>
    </citation>
    <scope>NUCLEOTIDE SEQUENCE [LARGE SCALE GENOMIC DNA]</scope>
    <source>
        <strain evidence="1 2">PLHSC7-2</strain>
    </source>
</reference>
<name>A0A418YFP2_9GAMM</name>
<proteinExistence type="predicted"/>
<dbReference type="RefSeq" id="WP_119910421.1">
    <property type="nucleotide sequence ID" value="NZ_QZCH01000009.1"/>
</dbReference>
<reference evidence="1 2" key="1">
    <citation type="submission" date="2018-09" db="EMBL/GenBank/DDBJ databases">
        <authorList>
            <person name="Wang F."/>
        </authorList>
    </citation>
    <scope>NUCLEOTIDE SEQUENCE [LARGE SCALE GENOMIC DNA]</scope>
    <source>
        <strain evidence="1 2">PLHSC7-2</strain>
    </source>
</reference>
<dbReference type="AlphaFoldDB" id="A0A418YFP2"/>
<comment type="caution">
    <text evidence="1">The sequence shown here is derived from an EMBL/GenBank/DDBJ whole genome shotgun (WGS) entry which is preliminary data.</text>
</comment>
<dbReference type="OrthoDB" id="6687905at2"/>